<comment type="caution">
    <text evidence="8">The sequence shown here is derived from an EMBL/GenBank/DDBJ whole genome shotgun (WGS) entry which is preliminary data.</text>
</comment>
<dbReference type="HAMAP" id="MF_01184">
    <property type="entry name" value="XPRTase"/>
    <property type="match status" value="1"/>
</dbReference>
<dbReference type="GO" id="GO:0046110">
    <property type="term" value="P:xanthine metabolic process"/>
    <property type="evidence" value="ECO:0007669"/>
    <property type="project" value="UniProtKB-UniRule"/>
</dbReference>
<dbReference type="InterPro" id="IPR000836">
    <property type="entry name" value="PRTase_dom"/>
</dbReference>
<feature type="binding site" evidence="5">
    <location>
        <position position="157"/>
    </location>
    <ligand>
        <name>xanthine</name>
        <dbReference type="ChEBI" id="CHEBI:17712"/>
    </ligand>
</feature>
<dbReference type="InterPro" id="IPR050118">
    <property type="entry name" value="Pur/Pyrimidine_PRTase"/>
</dbReference>
<keyword evidence="1 5" id="KW-0963">Cytoplasm</keyword>
<comment type="subunit">
    <text evidence="5">Homodimer.</text>
</comment>
<feature type="binding site" evidence="5">
    <location>
        <position position="21"/>
    </location>
    <ligand>
        <name>xanthine</name>
        <dbReference type="ChEBI" id="CHEBI:17712"/>
    </ligand>
</feature>
<dbReference type="SUPFAM" id="SSF53271">
    <property type="entry name" value="PRTase-like"/>
    <property type="match status" value="1"/>
</dbReference>
<gene>
    <name evidence="5" type="primary">xpt</name>
    <name evidence="8" type="ORF">HNR44_000908</name>
</gene>
<comment type="function">
    <text evidence="5">Converts the preformed base xanthine, a product of nucleic acid breakdown, to xanthosine 5'-monophosphate (XMP), so it can be reused for RNA or DNA synthesis.</text>
</comment>
<dbReference type="Gene3D" id="3.40.50.2020">
    <property type="match status" value="1"/>
</dbReference>
<keyword evidence="4 5" id="KW-0660">Purine salvage</keyword>
<keyword evidence="2 5" id="KW-0328">Glycosyltransferase</keyword>
<dbReference type="EMBL" id="JACHHJ010000001">
    <property type="protein sequence ID" value="MBB6448959.1"/>
    <property type="molecule type" value="Genomic_DNA"/>
</dbReference>
<evidence type="ECO:0000313" key="9">
    <source>
        <dbReference type="Proteomes" id="UP000568839"/>
    </source>
</evidence>
<sequence>MMEQLKAKMRAEGSVIDTHVLKVDTFLNHQVDPIFMLSMAEEWKRRLGDEKITKIVTLESSGIAPALILAQLYGVEMIFARKKKSITMDDSIYTADVYSYTKKLSHTITISKSFLTEQDHVLIIDDFLANGEAALGLCDVIEQSGATIAAIGIVIEKSFQPGRQKLLEKNYRVESLARIASLNNGEITFIEEKT</sequence>
<dbReference type="CDD" id="cd06223">
    <property type="entry name" value="PRTases_typeI"/>
    <property type="match status" value="1"/>
</dbReference>
<dbReference type="Pfam" id="PF00156">
    <property type="entry name" value="Pribosyltran"/>
    <property type="match status" value="1"/>
</dbReference>
<organism evidence="8 9">
    <name type="scientific">Geomicrobium halophilum</name>
    <dbReference type="NCBI Taxonomy" id="549000"/>
    <lineage>
        <taxon>Bacteria</taxon>
        <taxon>Bacillati</taxon>
        <taxon>Bacillota</taxon>
        <taxon>Bacilli</taxon>
        <taxon>Bacillales</taxon>
        <taxon>Geomicrobium</taxon>
    </lineage>
</organism>
<comment type="catalytic activity">
    <reaction evidence="5">
        <text>XMP + diphosphate = xanthine + 5-phospho-alpha-D-ribose 1-diphosphate</text>
        <dbReference type="Rhea" id="RHEA:10800"/>
        <dbReference type="ChEBI" id="CHEBI:17712"/>
        <dbReference type="ChEBI" id="CHEBI:33019"/>
        <dbReference type="ChEBI" id="CHEBI:57464"/>
        <dbReference type="ChEBI" id="CHEBI:58017"/>
        <dbReference type="EC" id="2.4.2.22"/>
    </reaction>
</comment>
<keyword evidence="9" id="KW-1185">Reference proteome</keyword>
<dbReference type="PANTHER" id="PTHR43864:SF1">
    <property type="entry name" value="XANTHINE PHOSPHORIBOSYLTRANSFERASE"/>
    <property type="match status" value="1"/>
</dbReference>
<evidence type="ECO:0000256" key="6">
    <source>
        <dbReference type="NCBIfam" id="TIGR01744"/>
    </source>
</evidence>
<reference evidence="8 9" key="1">
    <citation type="submission" date="2020-08" db="EMBL/GenBank/DDBJ databases">
        <title>Genomic Encyclopedia of Type Strains, Phase IV (KMG-IV): sequencing the most valuable type-strain genomes for metagenomic binning, comparative biology and taxonomic classification.</title>
        <authorList>
            <person name="Goeker M."/>
        </authorList>
    </citation>
    <scope>NUCLEOTIDE SEQUENCE [LARGE SCALE GENOMIC DNA]</scope>
    <source>
        <strain evidence="8 9">DSM 21769</strain>
    </source>
</reference>
<dbReference type="AlphaFoldDB" id="A0A841PJQ4"/>
<feature type="binding site" evidence="5">
    <location>
        <begin position="129"/>
        <end position="133"/>
    </location>
    <ligand>
        <name>5-phospho-alpha-D-ribose 1-diphosphate</name>
        <dbReference type="ChEBI" id="CHEBI:58017"/>
    </ligand>
</feature>
<feature type="binding site" evidence="5">
    <location>
        <position position="28"/>
    </location>
    <ligand>
        <name>xanthine</name>
        <dbReference type="ChEBI" id="CHEBI:17712"/>
    </ligand>
</feature>
<evidence type="ECO:0000256" key="4">
    <source>
        <dbReference type="ARBA" id="ARBA00022726"/>
    </source>
</evidence>
<comment type="pathway">
    <text evidence="5">Purine metabolism; XMP biosynthesis via salvage pathway; XMP from xanthine: step 1/1.</text>
</comment>
<dbReference type="InterPro" id="IPR029057">
    <property type="entry name" value="PRTase-like"/>
</dbReference>
<evidence type="ECO:0000256" key="2">
    <source>
        <dbReference type="ARBA" id="ARBA00022676"/>
    </source>
</evidence>
<dbReference type="PANTHER" id="PTHR43864">
    <property type="entry name" value="HYPOXANTHINE/GUANINE PHOSPHORIBOSYLTRANSFERASE"/>
    <property type="match status" value="1"/>
</dbReference>
<evidence type="ECO:0000256" key="5">
    <source>
        <dbReference type="HAMAP-Rule" id="MF_01184"/>
    </source>
</evidence>
<dbReference type="GO" id="GO:0005737">
    <property type="term" value="C:cytoplasm"/>
    <property type="evidence" value="ECO:0007669"/>
    <property type="project" value="UniProtKB-SubCell"/>
</dbReference>
<keyword evidence="3 5" id="KW-0808">Transferase</keyword>
<feature type="domain" description="Phosphoribosyltransferase" evidence="7">
    <location>
        <begin position="43"/>
        <end position="158"/>
    </location>
</feature>
<evidence type="ECO:0000256" key="3">
    <source>
        <dbReference type="ARBA" id="ARBA00022679"/>
    </source>
</evidence>
<accession>A0A841PJQ4</accession>
<dbReference type="GO" id="GO:0000310">
    <property type="term" value="F:xanthine phosphoribosyltransferase activity"/>
    <property type="evidence" value="ECO:0007669"/>
    <property type="project" value="UniProtKB-UniRule"/>
</dbReference>
<dbReference type="InterPro" id="IPR010079">
    <property type="entry name" value="Xanthine_PRibTrfase"/>
</dbReference>
<name>A0A841PJQ4_9BACL</name>
<comment type="subcellular location">
    <subcellularLocation>
        <location evidence="5">Cytoplasm</location>
    </subcellularLocation>
</comment>
<protein>
    <recommendedName>
        <fullName evidence="5 6">Xanthine phosphoribosyltransferase</fullName>
        <shortName evidence="5">XPRTase</shortName>
        <ecNumber evidence="5 6">2.4.2.22</ecNumber>
    </recommendedName>
</protein>
<proteinExistence type="inferred from homology"/>
<evidence type="ECO:0000313" key="8">
    <source>
        <dbReference type="EMBL" id="MBB6448959.1"/>
    </source>
</evidence>
<dbReference type="GO" id="GO:0032265">
    <property type="term" value="P:XMP salvage"/>
    <property type="evidence" value="ECO:0007669"/>
    <property type="project" value="UniProtKB-UniRule"/>
</dbReference>
<comment type="similarity">
    <text evidence="5">Belongs to the purine/pyrimidine phosphoribosyltransferase family. Xpt subfamily.</text>
</comment>
<dbReference type="EC" id="2.4.2.22" evidence="5 6"/>
<dbReference type="NCBIfam" id="TIGR01744">
    <property type="entry name" value="XPRTase"/>
    <property type="match status" value="1"/>
</dbReference>
<dbReference type="NCBIfam" id="NF006671">
    <property type="entry name" value="PRK09219.1"/>
    <property type="match status" value="1"/>
</dbReference>
<dbReference type="GO" id="GO:0006166">
    <property type="term" value="P:purine ribonucleoside salvage"/>
    <property type="evidence" value="ECO:0007669"/>
    <property type="project" value="UniProtKB-KW"/>
</dbReference>
<evidence type="ECO:0000256" key="1">
    <source>
        <dbReference type="ARBA" id="ARBA00022490"/>
    </source>
</evidence>
<evidence type="ECO:0000259" key="7">
    <source>
        <dbReference type="Pfam" id="PF00156"/>
    </source>
</evidence>
<dbReference type="UniPathway" id="UPA00602">
    <property type="reaction ID" value="UER00658"/>
</dbReference>
<dbReference type="Proteomes" id="UP000568839">
    <property type="component" value="Unassembled WGS sequence"/>
</dbReference>